<dbReference type="PROSITE" id="PS51186">
    <property type="entry name" value="GNAT"/>
    <property type="match status" value="1"/>
</dbReference>
<dbReference type="Proteomes" id="UP000054099">
    <property type="component" value="Unassembled WGS sequence"/>
</dbReference>
<dbReference type="RefSeq" id="WP_061970418.1">
    <property type="nucleotide sequence ID" value="NZ_FMAV01000001.1"/>
</dbReference>
<protein>
    <submittedName>
        <fullName evidence="2">Acetyltransferase</fullName>
    </submittedName>
</protein>
<dbReference type="GO" id="GO:0016747">
    <property type="term" value="F:acyltransferase activity, transferring groups other than amino-acyl groups"/>
    <property type="evidence" value="ECO:0007669"/>
    <property type="project" value="InterPro"/>
</dbReference>
<dbReference type="AlphaFoldDB" id="A0A0V8JF10"/>
<accession>A0A0V8JF10</accession>
<dbReference type="InterPro" id="IPR050276">
    <property type="entry name" value="MshD_Acetyltransferase"/>
</dbReference>
<name>A0A0V8JF10_9BACL</name>
<keyword evidence="2" id="KW-0808">Transferase</keyword>
<dbReference type="Gene3D" id="3.40.630.30">
    <property type="match status" value="1"/>
</dbReference>
<evidence type="ECO:0000313" key="2">
    <source>
        <dbReference type="EMBL" id="KSU85485.1"/>
    </source>
</evidence>
<keyword evidence="3" id="KW-1185">Reference proteome</keyword>
<sequence>MKLTYEILPADQAVQCRELCNELMIYQKSKAVIKPELFNTMNFETRMLPSIESALHNHLVAVKDGDEMIGYVYTNVSPKTAYSNDFATFFDLNSVSGDQVGCLSQFYIKDGFRQYGIGSKLFEMSMEWLRQFNQVEDLFIYVSNGNKNALEFYQRKGFVVTHDILGGFITVLRNRKCR</sequence>
<evidence type="ECO:0000259" key="1">
    <source>
        <dbReference type="PROSITE" id="PS51186"/>
    </source>
</evidence>
<feature type="domain" description="N-acetyltransferase" evidence="1">
    <location>
        <begin position="3"/>
        <end position="178"/>
    </location>
</feature>
<dbReference type="EMBL" id="LNQN01000001">
    <property type="protein sequence ID" value="KSU85485.1"/>
    <property type="molecule type" value="Genomic_DNA"/>
</dbReference>
<dbReference type="CDD" id="cd04301">
    <property type="entry name" value="NAT_SF"/>
    <property type="match status" value="1"/>
</dbReference>
<proteinExistence type="predicted"/>
<dbReference type="PANTHER" id="PTHR43617:SF38">
    <property type="entry name" value="N-ACETYLTRANSFERASE DOMAIN-CONTAINING PROTEIN"/>
    <property type="match status" value="1"/>
</dbReference>
<comment type="caution">
    <text evidence="2">The sequence shown here is derived from an EMBL/GenBank/DDBJ whole genome shotgun (WGS) entry which is preliminary data.</text>
</comment>
<dbReference type="InterPro" id="IPR000182">
    <property type="entry name" value="GNAT_dom"/>
</dbReference>
<dbReference type="PANTHER" id="PTHR43617">
    <property type="entry name" value="L-AMINO ACID N-ACETYLTRANSFERASE"/>
    <property type="match status" value="1"/>
</dbReference>
<dbReference type="SUPFAM" id="SSF55729">
    <property type="entry name" value="Acyl-CoA N-acyltransferases (Nat)"/>
    <property type="match status" value="1"/>
</dbReference>
<dbReference type="OrthoDB" id="87541at2"/>
<gene>
    <name evidence="2" type="ORF">AS030_08305</name>
</gene>
<reference evidence="2 3" key="1">
    <citation type="journal article" date="2014" name="Antonie Van Leeuwenhoek">
        <title>Fictibacillus enclensis sp. nov., isolated from marine sediment.</title>
        <authorList>
            <person name="Dastager S.G."/>
            <person name="Mawlankar R."/>
            <person name="Srinivasan K."/>
            <person name="Tang S.K."/>
            <person name="Lee J.C."/>
            <person name="Ramana V.V."/>
            <person name="Shouche Y.S."/>
        </authorList>
    </citation>
    <scope>NUCLEOTIDE SEQUENCE [LARGE SCALE GENOMIC DNA]</scope>
    <source>
        <strain evidence="2 3">NIO-1003</strain>
    </source>
</reference>
<dbReference type="InterPro" id="IPR016181">
    <property type="entry name" value="Acyl_CoA_acyltransferase"/>
</dbReference>
<organism evidence="2 3">
    <name type="scientific">Fictibacillus enclensis</name>
    <dbReference type="NCBI Taxonomy" id="1017270"/>
    <lineage>
        <taxon>Bacteria</taxon>
        <taxon>Bacillati</taxon>
        <taxon>Bacillota</taxon>
        <taxon>Bacilli</taxon>
        <taxon>Bacillales</taxon>
        <taxon>Fictibacillaceae</taxon>
        <taxon>Fictibacillus</taxon>
    </lineage>
</organism>
<evidence type="ECO:0000313" key="3">
    <source>
        <dbReference type="Proteomes" id="UP000054099"/>
    </source>
</evidence>
<dbReference type="Pfam" id="PF00583">
    <property type="entry name" value="Acetyltransf_1"/>
    <property type="match status" value="1"/>
</dbReference>